<feature type="transmembrane region" description="Helical" evidence="1">
    <location>
        <begin position="421"/>
        <end position="444"/>
    </location>
</feature>
<dbReference type="WBParaSite" id="PgB35_g003_t03">
    <property type="protein sequence ID" value="PgB35_g003_t03"/>
    <property type="gene ID" value="PgB35_g003"/>
</dbReference>
<organism evidence="2 4">
    <name type="scientific">Parascaris univalens</name>
    <name type="common">Nematode worm</name>
    <dbReference type="NCBI Taxonomy" id="6257"/>
    <lineage>
        <taxon>Eukaryota</taxon>
        <taxon>Metazoa</taxon>
        <taxon>Ecdysozoa</taxon>
        <taxon>Nematoda</taxon>
        <taxon>Chromadorea</taxon>
        <taxon>Rhabditida</taxon>
        <taxon>Spirurina</taxon>
        <taxon>Ascaridomorpha</taxon>
        <taxon>Ascaridoidea</taxon>
        <taxon>Ascarididae</taxon>
        <taxon>Parascaris</taxon>
    </lineage>
</organism>
<proteinExistence type="predicted"/>
<accession>A0A914ZVX6</accession>
<evidence type="ECO:0000313" key="2">
    <source>
        <dbReference type="Proteomes" id="UP000887569"/>
    </source>
</evidence>
<feature type="transmembrane region" description="Helical" evidence="1">
    <location>
        <begin position="228"/>
        <end position="248"/>
    </location>
</feature>
<dbReference type="AlphaFoldDB" id="A0A914ZVX6"/>
<dbReference type="Proteomes" id="UP000887569">
    <property type="component" value="Unplaced"/>
</dbReference>
<keyword evidence="2" id="KW-1185">Reference proteome</keyword>
<feature type="transmembrane region" description="Helical" evidence="1">
    <location>
        <begin position="543"/>
        <end position="560"/>
    </location>
</feature>
<feature type="transmembrane region" description="Helical" evidence="1">
    <location>
        <begin position="150"/>
        <end position="172"/>
    </location>
</feature>
<feature type="transmembrane region" description="Helical" evidence="1">
    <location>
        <begin position="300"/>
        <end position="328"/>
    </location>
</feature>
<feature type="transmembrane region" description="Helical" evidence="1">
    <location>
        <begin position="518"/>
        <end position="537"/>
    </location>
</feature>
<feature type="transmembrane region" description="Helical" evidence="1">
    <location>
        <begin position="392"/>
        <end position="414"/>
    </location>
</feature>
<feature type="transmembrane region" description="Helical" evidence="1">
    <location>
        <begin position="464"/>
        <end position="482"/>
    </location>
</feature>
<evidence type="ECO:0000313" key="4">
    <source>
        <dbReference type="WBParaSite" id="PgB35_g003_t04"/>
    </source>
</evidence>
<evidence type="ECO:0000313" key="3">
    <source>
        <dbReference type="WBParaSite" id="PgB35_g003_t03"/>
    </source>
</evidence>
<reference evidence="3 4" key="1">
    <citation type="submission" date="2022-11" db="UniProtKB">
        <authorList>
            <consortium name="WormBaseParasite"/>
        </authorList>
    </citation>
    <scope>IDENTIFICATION</scope>
</reference>
<dbReference type="WBParaSite" id="PgB35_g003_t04">
    <property type="protein sequence ID" value="PgB35_g003_t04"/>
    <property type="gene ID" value="PgB35_g003"/>
</dbReference>
<keyword evidence="1" id="KW-0472">Membrane</keyword>
<feature type="transmembrane region" description="Helical" evidence="1">
    <location>
        <begin position="365"/>
        <end position="386"/>
    </location>
</feature>
<feature type="transmembrane region" description="Helical" evidence="1">
    <location>
        <begin position="106"/>
        <end position="130"/>
    </location>
</feature>
<feature type="transmembrane region" description="Helical" evidence="1">
    <location>
        <begin position="193"/>
        <end position="216"/>
    </location>
</feature>
<keyword evidence="1" id="KW-0812">Transmembrane</keyword>
<evidence type="ECO:0000256" key="1">
    <source>
        <dbReference type="SAM" id="Phobius"/>
    </source>
</evidence>
<protein>
    <submittedName>
        <fullName evidence="3 4">XK-related protein</fullName>
    </submittedName>
</protein>
<name>A0A914ZVX6_PARUN</name>
<keyword evidence="1" id="KW-1133">Transmembrane helix</keyword>
<feature type="transmembrane region" description="Helical" evidence="1">
    <location>
        <begin position="45"/>
        <end position="66"/>
    </location>
</feature>
<sequence length="702" mass="78871">RYAIVEVLLSCFLAVQRDVLSGSCHIAITLCTMQLSEGARKQERFICAAISVLVVFWFVCCILLYWSSPVYQLQIGQLYESRWLLSSLAVNVFFTYLFLYSPSVILFSALFVCTQYTIIYCAISFFVYVIDSLNISAYSVESRYAEVVQYLRISLTLIFLSLLGFILSIVHLRRLVILAWRSQQCSPIAHRRLIQCCSALHGAFALFSVYVCSETISFKTTYVQSYTVQQLCCALLALILALLQGILLTRCNHLITTTIAIMNICQLAQELAHAWNAYYVCIYIKSLAAHVGDDLFFDQLMISITLFVHGFRLVLCALVIAALCRIAFDEEMNRHIMFKPDPDRLISVSEVSQAARADECASARFFYAAAILSVAYIFIDVGYFCMRSARRTLTASTGISVFYAFFIALSFHIYRKRRIAIALKIGSVFAIVLCNSAVHTIYMFGQELLLGSLSEKMFSSGSNALLHGADIFLALFSAVLAIKSLRFDMRTVLLHHRLLSQPSCINGPLKMLSHLANINILTVAFEFSLILVMKFGWRMSDPAVNFGVLDWISVLSTCVLQKWVCMYERYQSCLIVLVLQLVVECLTTLSFLSAQTNYIQLMLSLARSRADIDKLRQLLPIDHIIIVLTDHGLQVLQWAVALCSLGFSLVVLDEVVTERDPDTRAENRNEASRGDGLMLTGVDNVLFENDTVHILSTGIGGE</sequence>
<feature type="transmembrane region" description="Helical" evidence="1">
    <location>
        <begin position="572"/>
        <end position="594"/>
    </location>
</feature>